<dbReference type="AlphaFoldDB" id="A0A430AQH7"/>
<evidence type="ECO:0000313" key="7">
    <source>
        <dbReference type="EMBL" id="RSU10381.1"/>
    </source>
</evidence>
<keyword evidence="5" id="KW-1133">Transmembrane helix</keyword>
<evidence type="ECO:0000256" key="3">
    <source>
        <dbReference type="ARBA" id="ARBA00022729"/>
    </source>
</evidence>
<keyword evidence="5" id="KW-0472">Membrane</keyword>
<evidence type="ECO:0000313" key="8">
    <source>
        <dbReference type="Proteomes" id="UP000288028"/>
    </source>
</evidence>
<dbReference type="GeneID" id="95582080"/>
<comment type="similarity">
    <text evidence="1">Belongs to the serine-aspartate repeat-containing protein (SDr) family.</text>
</comment>
<dbReference type="SUPFAM" id="SSF49478">
    <property type="entry name" value="Cna protein B-type domain"/>
    <property type="match status" value="2"/>
</dbReference>
<feature type="transmembrane region" description="Helical" evidence="5">
    <location>
        <begin position="1218"/>
        <end position="1238"/>
    </location>
</feature>
<accession>A0A430AQH7</accession>
<keyword evidence="8" id="KW-1185">Reference proteome</keyword>
<dbReference type="OrthoDB" id="2216808at2"/>
<dbReference type="PANTHER" id="PTHR36108:SF13">
    <property type="entry name" value="COLOSSIN-B-RELATED"/>
    <property type="match status" value="1"/>
</dbReference>
<proteinExistence type="inferred from homology"/>
<evidence type="ECO:0000256" key="4">
    <source>
        <dbReference type="SAM" id="MobiDB-lite"/>
    </source>
</evidence>
<dbReference type="Pfam" id="PF17802">
    <property type="entry name" value="SpaA"/>
    <property type="match status" value="6"/>
</dbReference>
<dbReference type="EMBL" id="NGKB01000018">
    <property type="protein sequence ID" value="RSU10381.1"/>
    <property type="molecule type" value="Genomic_DNA"/>
</dbReference>
<dbReference type="Proteomes" id="UP000288028">
    <property type="component" value="Unassembled WGS sequence"/>
</dbReference>
<gene>
    <name evidence="7" type="ORF">CBF28_13770</name>
</gene>
<feature type="compositionally biased region" description="Acidic residues" evidence="4">
    <location>
        <begin position="1056"/>
        <end position="1073"/>
    </location>
</feature>
<dbReference type="PANTHER" id="PTHR36108">
    <property type="entry name" value="COLOSSIN-B-RELATED"/>
    <property type="match status" value="1"/>
</dbReference>
<feature type="domain" description="SpaA-like prealbumin fold" evidence="6">
    <location>
        <begin position="495"/>
        <end position="570"/>
    </location>
</feature>
<feature type="region of interest" description="Disordered" evidence="4">
    <location>
        <begin position="42"/>
        <end position="74"/>
    </location>
</feature>
<dbReference type="InterPro" id="IPR013783">
    <property type="entry name" value="Ig-like_fold"/>
</dbReference>
<keyword evidence="3" id="KW-0732">Signal</keyword>
<evidence type="ECO:0000256" key="5">
    <source>
        <dbReference type="SAM" id="Phobius"/>
    </source>
</evidence>
<feature type="region of interest" description="Disordered" evidence="4">
    <location>
        <begin position="1046"/>
        <end position="1104"/>
    </location>
</feature>
<dbReference type="InterPro" id="IPR041033">
    <property type="entry name" value="SpaA_PFL_dom_1"/>
</dbReference>
<dbReference type="Gene3D" id="2.60.40.10">
    <property type="entry name" value="Immunoglobulins"/>
    <property type="match status" value="6"/>
</dbReference>
<feature type="compositionally biased region" description="Acidic residues" evidence="4">
    <location>
        <begin position="1080"/>
        <end position="1097"/>
    </location>
</feature>
<evidence type="ECO:0000256" key="1">
    <source>
        <dbReference type="ARBA" id="ARBA00007257"/>
    </source>
</evidence>
<feature type="domain" description="SpaA-like prealbumin fold" evidence="6">
    <location>
        <begin position="386"/>
        <end position="473"/>
    </location>
</feature>
<dbReference type="RefSeq" id="WP_126796204.1">
    <property type="nucleotide sequence ID" value="NZ_CP060721.1"/>
</dbReference>
<name>A0A430AQH7_9ENTE</name>
<evidence type="ECO:0000256" key="2">
    <source>
        <dbReference type="ARBA" id="ARBA00022525"/>
    </source>
</evidence>
<sequence>MKKSKNLKNKVFAILATLLLVGQTVVPTIVVSAEELNRVELQEKASSDTEQTEAVKVDTTESSKEVEKPQVTSEPEKVLDEVAKANDSPKMTENEVVSIEDFLKSQNLIQGTDGKLYTTTDSNYVEEGSLNDIFSLGNSNRMKRSARAGINVNVPSWTNIANINMYFANGHSEWGWYGKRNDAGDTLWCIELGVVLSVGPNGGYVIKVSDTKLTKDISLAAYFGYYTKGKTLGNEFLTQMYIYELQGKAPTALSGDYTMADYNAHKKYIQDKVKQYNSAPVFDKTNVSVKVGESVTLTDTKGVFASYKDVSYKNETGAKIVKSGNKVTITPDKNSKDGYIYFQYNIDSSYVGTPLIYEHPYTQNTLWTMISDPNSVRIPIKVIKEGNVSVRKVDKDTKKTLQATFKATRLDTNEVREIETNVNGYADWYGLPDNAVIEFEEIIEPTGYVIDRTPIKVTAKAGQTIVQEFTNKKIMGSVKLIKYADEDWHTGVLKTFLSGAEFSLLSPDGKTVLQKAVTNEKGELTFTDVEYGFGYIIRETQTPEGYEPVADQLVDITEDGQVIELTATDKVIREDVKLIKKDDESHLNILSQDAQFEIENLQTGLKLTHKDALGNETTIFTTNEKGEIFLSQLMNGRYKITEVKAPWGYIQLHKPVEFVVDGTHNGLITIEINNKQAQGNVTMKKTGETAISVETKETEYGNLHLFNFAQKPLKDVTFDIFARKNIVSGDGKVHHKAGDLVATLTTDELGQFKSEALYIGSYFAKEKSAPNGFIIKEDEIDFTIDYEGQNVPLTSSSISAENNWNKVKVIVNKEDENLVGYEENAAVIETIPSEGKVFGLFMREGFEKDGDVLVPENGLVGIATTKEGQAIFEGQYPEGDYYAKELNAGNDHVISEKEYPVSLTPTDNREEQESNIFDNGTFQNNQNFNRMARYPIVNKLFLTDVPFEKINETSKLEEKAGYKFEFNELGEGAEFELRNSEQEPIQHLVIDENGIGIWKDLVVGTYFFNETKTSNDSLVLDKTVYRIEVTQETTKIFDNETGTLIVEKDNTVTPESETESEKEDTETTEESEEVATTTEESTDVATEEQTNESEEEAVAPTEPLFTIKNKAIRGSAELEKSDVSDGKLLPDTGIRITDEHGKVVVEGRTDSNGRFTFDELPKGKYNFQEFDAPKGYLIDTTPVPFEIKEDGEIIKCQMTNVKQVDKLRQTKAENTNRLISVAVLVLAACSLSLVVIYYRKESFNQN</sequence>
<feature type="domain" description="SpaA-like prealbumin fold" evidence="6">
    <location>
        <begin position="710"/>
        <end position="788"/>
    </location>
</feature>
<feature type="domain" description="SpaA-like prealbumin fold" evidence="6">
    <location>
        <begin position="576"/>
        <end position="675"/>
    </location>
</feature>
<protein>
    <recommendedName>
        <fullName evidence="6">SpaA-like prealbumin fold domain-containing protein</fullName>
    </recommendedName>
</protein>
<reference evidence="7 8" key="1">
    <citation type="submission" date="2017-05" db="EMBL/GenBank/DDBJ databases">
        <title>Vagococcus spp. assemblies.</title>
        <authorList>
            <person name="Gulvik C.A."/>
        </authorList>
    </citation>
    <scope>NUCLEOTIDE SEQUENCE [LARGE SCALE GENOMIC DNA]</scope>
    <source>
        <strain evidence="7 8">SS1714</strain>
    </source>
</reference>
<comment type="caution">
    <text evidence="7">The sequence shown here is derived from an EMBL/GenBank/DDBJ whole genome shotgun (WGS) entry which is preliminary data.</text>
</comment>
<keyword evidence="5" id="KW-0812">Transmembrane</keyword>
<keyword evidence="2" id="KW-0964">Secreted</keyword>
<feature type="domain" description="SpaA-like prealbumin fold" evidence="6">
    <location>
        <begin position="1114"/>
        <end position="1201"/>
    </location>
</feature>
<feature type="domain" description="SpaA-like prealbumin fold" evidence="6">
    <location>
        <begin position="971"/>
        <end position="1034"/>
    </location>
</feature>
<organism evidence="7 8">
    <name type="scientific">Vagococcus carniphilus</name>
    <dbReference type="NCBI Taxonomy" id="218144"/>
    <lineage>
        <taxon>Bacteria</taxon>
        <taxon>Bacillati</taxon>
        <taxon>Bacillota</taxon>
        <taxon>Bacilli</taxon>
        <taxon>Lactobacillales</taxon>
        <taxon>Enterococcaceae</taxon>
        <taxon>Vagococcus</taxon>
    </lineage>
</organism>
<evidence type="ECO:0000259" key="6">
    <source>
        <dbReference type="Pfam" id="PF17802"/>
    </source>
</evidence>